<accession>A0A1V6LPA0</accession>
<evidence type="ECO:0008006" key="3">
    <source>
        <dbReference type="Google" id="ProtNLM"/>
    </source>
</evidence>
<keyword evidence="2" id="KW-1185">Reference proteome</keyword>
<evidence type="ECO:0000313" key="2">
    <source>
        <dbReference type="Proteomes" id="UP000191680"/>
    </source>
</evidence>
<gene>
    <name evidence="1" type="ORF">BUL40_12825</name>
</gene>
<name>A0A1V6LPA0_9FLAO</name>
<organism evidence="1 2">
    <name type="scientific">Croceivirga radicis</name>
    <dbReference type="NCBI Taxonomy" id="1929488"/>
    <lineage>
        <taxon>Bacteria</taxon>
        <taxon>Pseudomonadati</taxon>
        <taxon>Bacteroidota</taxon>
        <taxon>Flavobacteriia</taxon>
        <taxon>Flavobacteriales</taxon>
        <taxon>Flavobacteriaceae</taxon>
        <taxon>Croceivirga</taxon>
    </lineage>
</organism>
<sequence length="130" mass="14659">MSSQAYSNLPVYQKSLALKDLSAAVAHYFAKDYSNYKLSRTASLRDVIANSLITDTSLIIASIENASNATCSASRARNASQINIIIRNLLSYCNGLEKDGVKEREYLNLLRFELKAFRKSFKVWRKSILK</sequence>
<protein>
    <recommendedName>
        <fullName evidence="3">Four helix bundle protein</fullName>
    </recommendedName>
</protein>
<dbReference type="EMBL" id="MTBC01000009">
    <property type="protein sequence ID" value="OQD41992.1"/>
    <property type="molecule type" value="Genomic_DNA"/>
</dbReference>
<dbReference type="AlphaFoldDB" id="A0A1V6LPA0"/>
<reference evidence="1 2" key="1">
    <citation type="submission" date="2016-12" db="EMBL/GenBank/DDBJ databases">
        <authorList>
            <person name="Song W.-J."/>
            <person name="Kurnit D.M."/>
        </authorList>
    </citation>
    <scope>NUCLEOTIDE SEQUENCE [LARGE SCALE GENOMIC DNA]</scope>
    <source>
        <strain evidence="1 2">HSG9</strain>
    </source>
</reference>
<comment type="caution">
    <text evidence="1">The sequence shown here is derived from an EMBL/GenBank/DDBJ whole genome shotgun (WGS) entry which is preliminary data.</text>
</comment>
<dbReference type="RefSeq" id="WP_080319573.1">
    <property type="nucleotide sequence ID" value="NZ_MTBC01000009.1"/>
</dbReference>
<dbReference type="Proteomes" id="UP000191680">
    <property type="component" value="Unassembled WGS sequence"/>
</dbReference>
<dbReference type="OrthoDB" id="1443689at2"/>
<proteinExistence type="predicted"/>
<evidence type="ECO:0000313" key="1">
    <source>
        <dbReference type="EMBL" id="OQD41992.1"/>
    </source>
</evidence>